<name>A0AAE0JRD2_9PEZI</name>
<reference evidence="2" key="1">
    <citation type="journal article" date="2023" name="Mol. Phylogenet. Evol.">
        <title>Genome-scale phylogeny and comparative genomics of the fungal order Sordariales.</title>
        <authorList>
            <person name="Hensen N."/>
            <person name="Bonometti L."/>
            <person name="Westerberg I."/>
            <person name="Brannstrom I.O."/>
            <person name="Guillou S."/>
            <person name="Cros-Aarteil S."/>
            <person name="Calhoun S."/>
            <person name="Haridas S."/>
            <person name="Kuo A."/>
            <person name="Mondo S."/>
            <person name="Pangilinan J."/>
            <person name="Riley R."/>
            <person name="LaButti K."/>
            <person name="Andreopoulos B."/>
            <person name="Lipzen A."/>
            <person name="Chen C."/>
            <person name="Yan M."/>
            <person name="Daum C."/>
            <person name="Ng V."/>
            <person name="Clum A."/>
            <person name="Steindorff A."/>
            <person name="Ohm R.A."/>
            <person name="Martin F."/>
            <person name="Silar P."/>
            <person name="Natvig D.O."/>
            <person name="Lalanne C."/>
            <person name="Gautier V."/>
            <person name="Ament-Velasquez S.L."/>
            <person name="Kruys A."/>
            <person name="Hutchinson M.I."/>
            <person name="Powell A.J."/>
            <person name="Barry K."/>
            <person name="Miller A.N."/>
            <person name="Grigoriev I.V."/>
            <person name="Debuchy R."/>
            <person name="Gladieux P."/>
            <person name="Hiltunen Thoren M."/>
            <person name="Johannesson H."/>
        </authorList>
    </citation>
    <scope>NUCLEOTIDE SEQUENCE</scope>
    <source>
        <strain evidence="2">CBS 560.94</strain>
    </source>
</reference>
<comment type="caution">
    <text evidence="2">The sequence shown here is derived from an EMBL/GenBank/DDBJ whole genome shotgun (WGS) entry which is preliminary data.</text>
</comment>
<dbReference type="EMBL" id="JAUEPP010000001">
    <property type="protein sequence ID" value="KAK3356085.1"/>
    <property type="molecule type" value="Genomic_DNA"/>
</dbReference>
<gene>
    <name evidence="2" type="ORF">B0H65DRAFT_565276</name>
</gene>
<evidence type="ECO:0000256" key="1">
    <source>
        <dbReference type="SAM" id="Coils"/>
    </source>
</evidence>
<dbReference type="RefSeq" id="XP_062687462.1">
    <property type="nucleotide sequence ID" value="XM_062830279.1"/>
</dbReference>
<dbReference type="AlphaFoldDB" id="A0AAE0JRD2"/>
<keyword evidence="3" id="KW-1185">Reference proteome</keyword>
<proteinExistence type="predicted"/>
<organism evidence="2 3">
    <name type="scientific">Neurospora tetraspora</name>
    <dbReference type="NCBI Taxonomy" id="94610"/>
    <lineage>
        <taxon>Eukaryota</taxon>
        <taxon>Fungi</taxon>
        <taxon>Dikarya</taxon>
        <taxon>Ascomycota</taxon>
        <taxon>Pezizomycotina</taxon>
        <taxon>Sordariomycetes</taxon>
        <taxon>Sordariomycetidae</taxon>
        <taxon>Sordariales</taxon>
        <taxon>Sordariaceae</taxon>
        <taxon>Neurospora</taxon>
    </lineage>
</organism>
<feature type="coiled-coil region" evidence="1">
    <location>
        <begin position="132"/>
        <end position="177"/>
    </location>
</feature>
<accession>A0AAE0JRD2</accession>
<reference evidence="2" key="2">
    <citation type="submission" date="2023-06" db="EMBL/GenBank/DDBJ databases">
        <authorList>
            <consortium name="Lawrence Berkeley National Laboratory"/>
            <person name="Haridas S."/>
            <person name="Hensen N."/>
            <person name="Bonometti L."/>
            <person name="Westerberg I."/>
            <person name="Brannstrom I.O."/>
            <person name="Guillou S."/>
            <person name="Cros-Aarteil S."/>
            <person name="Calhoun S."/>
            <person name="Kuo A."/>
            <person name="Mondo S."/>
            <person name="Pangilinan J."/>
            <person name="Riley R."/>
            <person name="Labutti K."/>
            <person name="Andreopoulos B."/>
            <person name="Lipzen A."/>
            <person name="Chen C."/>
            <person name="Yanf M."/>
            <person name="Daum C."/>
            <person name="Ng V."/>
            <person name="Clum A."/>
            <person name="Steindorff A."/>
            <person name="Ohm R."/>
            <person name="Martin F."/>
            <person name="Silar P."/>
            <person name="Natvig D."/>
            <person name="Lalanne C."/>
            <person name="Gautier V."/>
            <person name="Ament-Velasquez S.L."/>
            <person name="Kruys A."/>
            <person name="Hutchinson M.I."/>
            <person name="Powell A.J."/>
            <person name="Barry K."/>
            <person name="Miller A.N."/>
            <person name="Grigoriev I.V."/>
            <person name="Debuchy R."/>
            <person name="Gladieux P."/>
            <person name="Thoren M.H."/>
            <person name="Johannesson H."/>
        </authorList>
    </citation>
    <scope>NUCLEOTIDE SEQUENCE</scope>
    <source>
        <strain evidence="2">CBS 560.94</strain>
    </source>
</reference>
<evidence type="ECO:0000313" key="2">
    <source>
        <dbReference type="EMBL" id="KAK3356085.1"/>
    </source>
</evidence>
<keyword evidence="1" id="KW-0175">Coiled coil</keyword>
<evidence type="ECO:0000313" key="3">
    <source>
        <dbReference type="Proteomes" id="UP001278500"/>
    </source>
</evidence>
<protein>
    <submittedName>
        <fullName evidence="2">Uncharacterized protein</fullName>
    </submittedName>
</protein>
<sequence length="182" mass="21224">MSYSPYFKEMCKRKLEAQPHYECRWSQENERPTGLTEAQRRIAAPPDGGRPAASVYAYFDISQEEKYRPDWERPRVLHILERPELGTEYVKLDNGFWYLLEEDGGYKHMTDREFNEFLAWKVGVEEESTTSEEGTEDEEEELLAEFDAAEEAPDSSLEVLNSEIEALHSEIEEIDSELEDSN</sequence>
<dbReference type="GeneID" id="87867433"/>
<dbReference type="Proteomes" id="UP001278500">
    <property type="component" value="Unassembled WGS sequence"/>
</dbReference>